<reference evidence="4" key="1">
    <citation type="submission" date="2019-08" db="EMBL/GenBank/DDBJ databases">
        <authorList>
            <person name="Kucharzyk K."/>
            <person name="Murdoch R.W."/>
            <person name="Higgins S."/>
            <person name="Loffler F."/>
        </authorList>
    </citation>
    <scope>NUCLEOTIDE SEQUENCE</scope>
</reference>
<dbReference type="EMBL" id="VSSQ01092161">
    <property type="protein sequence ID" value="MPN37484.1"/>
    <property type="molecule type" value="Genomic_DNA"/>
</dbReference>
<dbReference type="CDD" id="cd01109">
    <property type="entry name" value="HTH_YyaN"/>
    <property type="match status" value="1"/>
</dbReference>
<keyword evidence="2" id="KW-0175">Coiled coil</keyword>
<evidence type="ECO:0000313" key="4">
    <source>
        <dbReference type="EMBL" id="MPN37484.1"/>
    </source>
</evidence>
<evidence type="ECO:0000259" key="3">
    <source>
        <dbReference type="PROSITE" id="PS50937"/>
    </source>
</evidence>
<evidence type="ECO:0000256" key="1">
    <source>
        <dbReference type="ARBA" id="ARBA00023125"/>
    </source>
</evidence>
<dbReference type="GO" id="GO:0003677">
    <property type="term" value="F:DNA binding"/>
    <property type="evidence" value="ECO:0007669"/>
    <property type="project" value="UniProtKB-KW"/>
</dbReference>
<dbReference type="InterPro" id="IPR047057">
    <property type="entry name" value="MerR_fam"/>
</dbReference>
<dbReference type="AlphaFoldDB" id="A0A645HN00"/>
<dbReference type="InterPro" id="IPR009061">
    <property type="entry name" value="DNA-bd_dom_put_sf"/>
</dbReference>
<dbReference type="PANTHER" id="PTHR30204">
    <property type="entry name" value="REDOX-CYCLING DRUG-SENSING TRANSCRIPTIONAL ACTIVATOR SOXR"/>
    <property type="match status" value="1"/>
</dbReference>
<sequence length="136" mass="15699">MTIAEVSKRYGLSQDTLRYYERIGLIPHVHRSASGIRDYSPEDCNWIDFIKCLRSAGLPIEVLTEYVTLMQQGEATIEARKQLLIEQRKQLVSKIEDMQNTMARLNYKIESYEQVIIEKEKELRTFPASTGTGAIK</sequence>
<organism evidence="4">
    <name type="scientific">bioreactor metagenome</name>
    <dbReference type="NCBI Taxonomy" id="1076179"/>
    <lineage>
        <taxon>unclassified sequences</taxon>
        <taxon>metagenomes</taxon>
        <taxon>ecological metagenomes</taxon>
    </lineage>
</organism>
<dbReference type="Pfam" id="PF13411">
    <property type="entry name" value="MerR_1"/>
    <property type="match status" value="1"/>
</dbReference>
<evidence type="ECO:0000256" key="2">
    <source>
        <dbReference type="SAM" id="Coils"/>
    </source>
</evidence>
<proteinExistence type="predicted"/>
<feature type="coiled-coil region" evidence="2">
    <location>
        <begin position="81"/>
        <end position="122"/>
    </location>
</feature>
<dbReference type="PROSITE" id="PS50937">
    <property type="entry name" value="HTH_MERR_2"/>
    <property type="match status" value="1"/>
</dbReference>
<keyword evidence="1" id="KW-0238">DNA-binding</keyword>
<dbReference type="PRINTS" id="PR00040">
    <property type="entry name" value="HTHMERR"/>
</dbReference>
<gene>
    <name evidence="4" type="primary">adhR_16</name>
    <name evidence="4" type="ORF">SDC9_185003</name>
</gene>
<dbReference type="InterPro" id="IPR000551">
    <property type="entry name" value="MerR-type_HTH_dom"/>
</dbReference>
<feature type="domain" description="HTH merR-type" evidence="3">
    <location>
        <begin position="1"/>
        <end position="69"/>
    </location>
</feature>
<dbReference type="GO" id="GO:0003700">
    <property type="term" value="F:DNA-binding transcription factor activity"/>
    <property type="evidence" value="ECO:0007669"/>
    <property type="project" value="InterPro"/>
</dbReference>
<dbReference type="Gene3D" id="1.10.1660.10">
    <property type="match status" value="1"/>
</dbReference>
<name>A0A645HN00_9ZZZZ</name>
<comment type="caution">
    <text evidence="4">The sequence shown here is derived from an EMBL/GenBank/DDBJ whole genome shotgun (WGS) entry which is preliminary data.</text>
</comment>
<accession>A0A645HN00</accession>
<protein>
    <submittedName>
        <fullName evidence="4">HTH-type transcriptional regulator AdhR</fullName>
    </submittedName>
</protein>
<dbReference type="SUPFAM" id="SSF46955">
    <property type="entry name" value="Putative DNA-binding domain"/>
    <property type="match status" value="1"/>
</dbReference>
<dbReference type="SMART" id="SM00422">
    <property type="entry name" value="HTH_MERR"/>
    <property type="match status" value="1"/>
</dbReference>
<dbReference type="PANTHER" id="PTHR30204:SF98">
    <property type="entry name" value="HTH-TYPE TRANSCRIPTIONAL REGULATOR ADHR"/>
    <property type="match status" value="1"/>
</dbReference>